<comment type="function">
    <text evidence="1">Involved in the modulation of the specificity of the ClpAP-mediated ATP-dependent protein degradation.</text>
</comment>
<organism evidence="3 4">
    <name type="scientific">Mobilicoccus pelagius NBRC 104925</name>
    <dbReference type="NCBI Taxonomy" id="1089455"/>
    <lineage>
        <taxon>Bacteria</taxon>
        <taxon>Bacillati</taxon>
        <taxon>Actinomycetota</taxon>
        <taxon>Actinomycetes</taxon>
        <taxon>Micrococcales</taxon>
        <taxon>Dermatophilaceae</taxon>
        <taxon>Mobilicoccus</taxon>
    </lineage>
</organism>
<evidence type="ECO:0000256" key="1">
    <source>
        <dbReference type="HAMAP-Rule" id="MF_00302"/>
    </source>
</evidence>
<accession>H5UV85</accession>
<dbReference type="Gene3D" id="3.30.1390.10">
    <property type="match status" value="1"/>
</dbReference>
<name>H5UV85_9MICO</name>
<dbReference type="NCBIfam" id="NF000668">
    <property type="entry name" value="PRK00033.1-1"/>
    <property type="match status" value="1"/>
</dbReference>
<evidence type="ECO:0000259" key="2">
    <source>
        <dbReference type="Pfam" id="PF02617"/>
    </source>
</evidence>
<comment type="similarity">
    <text evidence="1">Belongs to the ClpS family.</text>
</comment>
<dbReference type="SUPFAM" id="SSF54736">
    <property type="entry name" value="ClpS-like"/>
    <property type="match status" value="1"/>
</dbReference>
<evidence type="ECO:0000313" key="4">
    <source>
        <dbReference type="Proteomes" id="UP000004367"/>
    </source>
</evidence>
<evidence type="ECO:0000313" key="3">
    <source>
        <dbReference type="EMBL" id="GAB49643.1"/>
    </source>
</evidence>
<dbReference type="InterPro" id="IPR014719">
    <property type="entry name" value="Ribosomal_bL12_C/ClpS-like"/>
</dbReference>
<keyword evidence="3" id="KW-0645">Protease</keyword>
<feature type="domain" description="Adaptor protein ClpS core" evidence="2">
    <location>
        <begin position="26"/>
        <end position="96"/>
    </location>
</feature>
<sequence length="101" mass="11636">MTISPAEPDVREDALLDEELADLTDPGWITLVWNDPVNLMSYVTYVFQSYFGYSREKAESLMLDVHHKGRAVVAHGPREQMERHVAALHEYGLWATFQKDE</sequence>
<gene>
    <name evidence="1 3" type="primary">clpS</name>
    <name evidence="3" type="ORF">MOPEL_132_00100</name>
</gene>
<dbReference type="GO" id="GO:0008233">
    <property type="term" value="F:peptidase activity"/>
    <property type="evidence" value="ECO:0007669"/>
    <property type="project" value="UniProtKB-KW"/>
</dbReference>
<comment type="subunit">
    <text evidence="1">Binds to the N-terminal domain of the chaperone ClpA.</text>
</comment>
<dbReference type="InterPro" id="IPR003769">
    <property type="entry name" value="ClpS_core"/>
</dbReference>
<proteinExistence type="inferred from homology"/>
<dbReference type="AlphaFoldDB" id="H5UV85"/>
<keyword evidence="3" id="KW-0378">Hydrolase</keyword>
<dbReference type="GO" id="GO:0006508">
    <property type="term" value="P:proteolysis"/>
    <property type="evidence" value="ECO:0007669"/>
    <property type="project" value="UniProtKB-UniRule"/>
</dbReference>
<keyword evidence="4" id="KW-1185">Reference proteome</keyword>
<dbReference type="PANTHER" id="PTHR33473">
    <property type="entry name" value="ATP-DEPENDENT CLP PROTEASE ADAPTER PROTEIN CLPS1, CHLOROPLASTIC"/>
    <property type="match status" value="1"/>
</dbReference>
<dbReference type="Pfam" id="PF02617">
    <property type="entry name" value="ClpS"/>
    <property type="match status" value="1"/>
</dbReference>
<reference evidence="3 4" key="1">
    <citation type="submission" date="2012-02" db="EMBL/GenBank/DDBJ databases">
        <title>Whole genome shotgun sequence of Mobilicoccus pelagius NBRC 104925.</title>
        <authorList>
            <person name="Yoshida Y."/>
            <person name="Hosoyama A."/>
            <person name="Tsuchikane K."/>
            <person name="Katsumata H."/>
            <person name="Yamazaki S."/>
            <person name="Fujita N."/>
        </authorList>
    </citation>
    <scope>NUCLEOTIDE SEQUENCE [LARGE SCALE GENOMIC DNA]</scope>
    <source>
        <strain evidence="3 4">NBRC 104925</strain>
    </source>
</reference>
<dbReference type="OrthoDB" id="162238at2"/>
<dbReference type="HAMAP" id="MF_00302">
    <property type="entry name" value="ClpS"/>
    <property type="match status" value="1"/>
</dbReference>
<dbReference type="InterPro" id="IPR022935">
    <property type="entry name" value="ClpS"/>
</dbReference>
<dbReference type="STRING" id="1089455.MOPEL_132_00100"/>
<dbReference type="RefSeq" id="WP_009483486.1">
    <property type="nucleotide sequence ID" value="NZ_BAFE01000091.1"/>
</dbReference>
<dbReference type="EMBL" id="BAFE01000091">
    <property type="protein sequence ID" value="GAB49643.1"/>
    <property type="molecule type" value="Genomic_DNA"/>
</dbReference>
<protein>
    <recommendedName>
        <fullName evidence="1">ATP-dependent Clp protease adapter protein ClpS</fullName>
    </recommendedName>
</protein>
<comment type="caution">
    <text evidence="3">The sequence shown here is derived from an EMBL/GenBank/DDBJ whole genome shotgun (WGS) entry which is preliminary data.</text>
</comment>
<dbReference type="GO" id="GO:0030163">
    <property type="term" value="P:protein catabolic process"/>
    <property type="evidence" value="ECO:0007669"/>
    <property type="project" value="InterPro"/>
</dbReference>
<dbReference type="eggNOG" id="COG2127">
    <property type="taxonomic scope" value="Bacteria"/>
</dbReference>
<dbReference type="Proteomes" id="UP000004367">
    <property type="component" value="Unassembled WGS sequence"/>
</dbReference>
<dbReference type="PANTHER" id="PTHR33473:SF19">
    <property type="entry name" value="ATP-DEPENDENT CLP PROTEASE ADAPTER PROTEIN CLPS"/>
    <property type="match status" value="1"/>
</dbReference>